<evidence type="ECO:0000256" key="2">
    <source>
        <dbReference type="ARBA" id="ARBA00008954"/>
    </source>
</evidence>
<comment type="cofactor">
    <cofactor evidence="1">
        <name>pyridoxal 5'-phosphate</name>
        <dbReference type="ChEBI" id="CHEBI:597326"/>
    </cofactor>
</comment>
<dbReference type="PANTHER" id="PTHR43094:SF1">
    <property type="entry name" value="AMINOTRANSFERASE CLASS-III"/>
    <property type="match status" value="1"/>
</dbReference>
<dbReference type="PANTHER" id="PTHR43094">
    <property type="entry name" value="AMINOTRANSFERASE"/>
    <property type="match status" value="1"/>
</dbReference>
<dbReference type="AlphaFoldDB" id="A0A2M8QG52"/>
<dbReference type="InterPro" id="IPR015422">
    <property type="entry name" value="PyrdxlP-dep_Trfase_small"/>
</dbReference>
<proteinExistence type="inferred from homology"/>
<dbReference type="InterPro" id="IPR049704">
    <property type="entry name" value="Aminotrans_3_PPA_site"/>
</dbReference>
<accession>A0A2M8QG52</accession>
<protein>
    <submittedName>
        <fullName evidence="5">Aspartate aminotransferase family protein</fullName>
    </submittedName>
</protein>
<name>A0A2M8QG52_9CHLR</name>
<dbReference type="InterPro" id="IPR005814">
    <property type="entry name" value="Aminotrans_3"/>
</dbReference>
<dbReference type="CDD" id="cd00610">
    <property type="entry name" value="OAT_like"/>
    <property type="match status" value="1"/>
</dbReference>
<dbReference type="Gene3D" id="3.40.640.10">
    <property type="entry name" value="Type I PLP-dependent aspartate aminotransferase-like (Major domain)"/>
    <property type="match status" value="1"/>
</dbReference>
<dbReference type="GO" id="GO:0005829">
    <property type="term" value="C:cytosol"/>
    <property type="evidence" value="ECO:0007669"/>
    <property type="project" value="TreeGrafter"/>
</dbReference>
<keyword evidence="5" id="KW-0032">Aminotransferase</keyword>
<dbReference type="InterPro" id="IPR015421">
    <property type="entry name" value="PyrdxlP-dep_Trfase_major"/>
</dbReference>
<comment type="similarity">
    <text evidence="2 4">Belongs to the class-III pyridoxal-phosphate-dependent aminotransferase family.</text>
</comment>
<dbReference type="GO" id="GO:0030170">
    <property type="term" value="F:pyridoxal phosphate binding"/>
    <property type="evidence" value="ECO:0007669"/>
    <property type="project" value="InterPro"/>
</dbReference>
<dbReference type="PROSITE" id="PS00600">
    <property type="entry name" value="AA_TRANSFER_CLASS_3"/>
    <property type="match status" value="1"/>
</dbReference>
<dbReference type="GO" id="GO:0008483">
    <property type="term" value="F:transaminase activity"/>
    <property type="evidence" value="ECO:0007669"/>
    <property type="project" value="UniProtKB-KW"/>
</dbReference>
<gene>
    <name evidence="5" type="ORF">CUN48_01685</name>
</gene>
<sequence length="445" mass="50012">MALTAEEVIRLNKEYTLFEWNMQGGYTPMPIDHAKGVYFWTTDGKRYIDFNSQLMSVNIGHGDERVIRAIQEQAAKLTYANPYAATEVRGRLGQMLAEITPGNLKKSFFTLGGSEANENAIKIARMVSGKHKILARYRSYHGGTYGSMTLTGDPRRWASEPGIPGVVRIPDPYYYRCRLNISEEEFMAECLNQTEDIIKFEGPHTIAAVLVETITGTNGIIIPTKAYYQGLRQLCDKYGIFLILDEVMCGFGRTGKWFACEHYDIAPDIMTMAKGLTSSYAPLGNCIVSEEIGAYFDDHVLWAGLTYGGHALSCAAAIACINVYKEDRLIERAAEMGKFLAEEEDKLKAKHPSVGDVRHIGLFSIFELVKNRETKEPMAPYNAKGDEMHVMNLIKKFFNDNGLFTFVRWNNFFVNPPLCITKEELCEGLEIVDRALDIADDFVVA</sequence>
<comment type="caution">
    <text evidence="5">The sequence shown here is derived from an EMBL/GenBank/DDBJ whole genome shotgun (WGS) entry which is preliminary data.</text>
</comment>
<organism evidence="5 6">
    <name type="scientific">Candidatus Thermofonsia Clade 3 bacterium</name>
    <dbReference type="NCBI Taxonomy" id="2364212"/>
    <lineage>
        <taxon>Bacteria</taxon>
        <taxon>Bacillati</taxon>
        <taxon>Chloroflexota</taxon>
        <taxon>Candidatus Thermofontia</taxon>
        <taxon>Candidatus Thermofonsia Clade 3</taxon>
    </lineage>
</organism>
<keyword evidence="5" id="KW-0808">Transferase</keyword>
<reference evidence="5 6" key="1">
    <citation type="submission" date="2017-11" db="EMBL/GenBank/DDBJ databases">
        <title>Evolution of Phototrophy in the Chloroflexi Phylum Driven by Horizontal Gene Transfer.</title>
        <authorList>
            <person name="Ward L.M."/>
            <person name="Hemp J."/>
            <person name="Shih P.M."/>
            <person name="Mcglynn S.E."/>
            <person name="Fischer W."/>
        </authorList>
    </citation>
    <scope>NUCLEOTIDE SEQUENCE [LARGE SCALE GENOMIC DNA]</scope>
    <source>
        <strain evidence="5">JP3_7</strain>
    </source>
</reference>
<keyword evidence="3 4" id="KW-0663">Pyridoxal phosphate</keyword>
<evidence type="ECO:0000256" key="4">
    <source>
        <dbReference type="RuleBase" id="RU003560"/>
    </source>
</evidence>
<evidence type="ECO:0000256" key="3">
    <source>
        <dbReference type="ARBA" id="ARBA00022898"/>
    </source>
</evidence>
<dbReference type="SUPFAM" id="SSF53383">
    <property type="entry name" value="PLP-dependent transferases"/>
    <property type="match status" value="1"/>
</dbReference>
<dbReference type="Proteomes" id="UP000230790">
    <property type="component" value="Unassembled WGS sequence"/>
</dbReference>
<evidence type="ECO:0000313" key="6">
    <source>
        <dbReference type="Proteomes" id="UP000230790"/>
    </source>
</evidence>
<dbReference type="Pfam" id="PF00202">
    <property type="entry name" value="Aminotran_3"/>
    <property type="match status" value="1"/>
</dbReference>
<dbReference type="Gene3D" id="3.90.1150.10">
    <property type="entry name" value="Aspartate Aminotransferase, domain 1"/>
    <property type="match status" value="1"/>
</dbReference>
<evidence type="ECO:0000313" key="5">
    <source>
        <dbReference type="EMBL" id="PJF48786.1"/>
    </source>
</evidence>
<evidence type="ECO:0000256" key="1">
    <source>
        <dbReference type="ARBA" id="ARBA00001933"/>
    </source>
</evidence>
<dbReference type="InterPro" id="IPR015424">
    <property type="entry name" value="PyrdxlP-dep_Trfase"/>
</dbReference>
<dbReference type="NCBIfam" id="NF004718">
    <property type="entry name" value="PRK06062.1"/>
    <property type="match status" value="1"/>
</dbReference>
<dbReference type="FunFam" id="3.40.640.10:FF:000004">
    <property type="entry name" value="Acetylornithine aminotransferase"/>
    <property type="match status" value="1"/>
</dbReference>
<dbReference type="EMBL" id="PGTN01000006">
    <property type="protein sequence ID" value="PJF48786.1"/>
    <property type="molecule type" value="Genomic_DNA"/>
</dbReference>